<evidence type="ECO:0000313" key="1">
    <source>
        <dbReference type="EMBL" id="MCX2963799.1"/>
    </source>
</evidence>
<comment type="caution">
    <text evidence="1">The sequence shown here is derived from an EMBL/GenBank/DDBJ whole genome shotgun (WGS) entry which is preliminary data.</text>
</comment>
<dbReference type="SUPFAM" id="SSF56784">
    <property type="entry name" value="HAD-like"/>
    <property type="match status" value="1"/>
</dbReference>
<gene>
    <name evidence="1" type="ORF">OSB52_06790</name>
</gene>
<evidence type="ECO:0000313" key="2">
    <source>
        <dbReference type="Proteomes" id="UP001143347"/>
    </source>
</evidence>
<dbReference type="RefSeq" id="WP_266060912.1">
    <property type="nucleotide sequence ID" value="NZ_JAPKFM010000005.1"/>
</dbReference>
<dbReference type="Gene3D" id="1.10.150.240">
    <property type="entry name" value="Putative phosphatase, domain 2"/>
    <property type="match status" value="1"/>
</dbReference>
<dbReference type="PANTHER" id="PTHR43434">
    <property type="entry name" value="PHOSPHOGLYCOLATE PHOSPHATASE"/>
    <property type="match status" value="1"/>
</dbReference>
<dbReference type="InterPro" id="IPR023198">
    <property type="entry name" value="PGP-like_dom2"/>
</dbReference>
<dbReference type="Pfam" id="PF13419">
    <property type="entry name" value="HAD_2"/>
    <property type="match status" value="1"/>
</dbReference>
<sequence length="238" mass="24567">MTDTPGTPDLAAPLADPRDPSTVLLVDLDGTITDSFDGIANSFRHALAAVGADEPSPEVVAGIAGPPMIDTLTGLGLDGPTADDAMRAYRERYTDVGWLENSVFDGMGDLLADLRSGGRTLAVATSKNEKTARAILEHFGLAEHFHVIAGASDDGSRRAKSDVIAHALAQLGITADPGSAVTDSPVVMIGDRAHDVEGAAVYGIPAVIVAWGYALHGEEDSAAWSVGSIADLREVLGV</sequence>
<dbReference type="EMBL" id="JAPKFM010000005">
    <property type="protein sequence ID" value="MCX2963799.1"/>
    <property type="molecule type" value="Genomic_DNA"/>
</dbReference>
<dbReference type="PANTHER" id="PTHR43434:SF20">
    <property type="entry name" value="5'-NUCLEOTIDASE"/>
    <property type="match status" value="1"/>
</dbReference>
<dbReference type="InterPro" id="IPR036412">
    <property type="entry name" value="HAD-like_sf"/>
</dbReference>
<dbReference type="InterPro" id="IPR050155">
    <property type="entry name" value="HAD-like_hydrolase_sf"/>
</dbReference>
<dbReference type="Gene3D" id="3.40.50.1000">
    <property type="entry name" value="HAD superfamily/HAD-like"/>
    <property type="match status" value="1"/>
</dbReference>
<keyword evidence="2" id="KW-1185">Reference proteome</keyword>
<dbReference type="SFLD" id="SFLDG01129">
    <property type="entry name" value="C1.5:_HAD__Beta-PGM__Phosphata"/>
    <property type="match status" value="1"/>
</dbReference>
<dbReference type="SFLD" id="SFLDS00003">
    <property type="entry name" value="Haloacid_Dehalogenase"/>
    <property type="match status" value="1"/>
</dbReference>
<accession>A0A9X3D3J0</accession>
<dbReference type="GO" id="GO:0016787">
    <property type="term" value="F:hydrolase activity"/>
    <property type="evidence" value="ECO:0007669"/>
    <property type="project" value="UniProtKB-KW"/>
</dbReference>
<dbReference type="AlphaFoldDB" id="A0A9X3D3J0"/>
<reference evidence="1" key="1">
    <citation type="submission" date="2022-10" db="EMBL/GenBank/DDBJ databases">
        <title>WGS of marine actinomycetes from Thailand.</title>
        <authorList>
            <person name="Thawai C."/>
        </authorList>
    </citation>
    <scope>NUCLEOTIDE SEQUENCE</scope>
    <source>
        <strain evidence="1">SW21</strain>
    </source>
</reference>
<dbReference type="Proteomes" id="UP001143347">
    <property type="component" value="Unassembled WGS sequence"/>
</dbReference>
<dbReference type="InterPro" id="IPR041492">
    <property type="entry name" value="HAD_2"/>
</dbReference>
<organism evidence="1 2">
    <name type="scientific">Gordonia aquimaris</name>
    <dbReference type="NCBI Taxonomy" id="2984863"/>
    <lineage>
        <taxon>Bacteria</taxon>
        <taxon>Bacillati</taxon>
        <taxon>Actinomycetota</taxon>
        <taxon>Actinomycetes</taxon>
        <taxon>Mycobacteriales</taxon>
        <taxon>Gordoniaceae</taxon>
        <taxon>Gordonia</taxon>
    </lineage>
</organism>
<proteinExistence type="predicted"/>
<protein>
    <submittedName>
        <fullName evidence="1">HAD hydrolase-like protein</fullName>
    </submittedName>
</protein>
<keyword evidence="1" id="KW-0378">Hydrolase</keyword>
<name>A0A9X3D3J0_9ACTN</name>
<dbReference type="GO" id="GO:0004713">
    <property type="term" value="F:protein tyrosine kinase activity"/>
    <property type="evidence" value="ECO:0007669"/>
    <property type="project" value="TreeGrafter"/>
</dbReference>
<dbReference type="InterPro" id="IPR023214">
    <property type="entry name" value="HAD_sf"/>
</dbReference>
<dbReference type="GO" id="GO:0005829">
    <property type="term" value="C:cytosol"/>
    <property type="evidence" value="ECO:0007669"/>
    <property type="project" value="TreeGrafter"/>
</dbReference>